<dbReference type="SUPFAM" id="SSF54060">
    <property type="entry name" value="His-Me finger endonucleases"/>
    <property type="match status" value="1"/>
</dbReference>
<evidence type="ECO:0000259" key="11">
    <source>
        <dbReference type="SMART" id="SM00477"/>
    </source>
</evidence>
<dbReference type="PROSITE" id="PS01070">
    <property type="entry name" value="NUCLEASE_NON_SPEC"/>
    <property type="match status" value="1"/>
</dbReference>
<name>A0A7Y9JZR3_9SPHN</name>
<comment type="cofactor">
    <cofactor evidence="1 10">
        <name>Mg(2+)</name>
        <dbReference type="ChEBI" id="CHEBI:18420"/>
    </cofactor>
</comment>
<evidence type="ECO:0000256" key="2">
    <source>
        <dbReference type="ARBA" id="ARBA00010052"/>
    </source>
</evidence>
<keyword evidence="14" id="KW-1185">Reference proteome</keyword>
<reference evidence="13 14" key="2">
    <citation type="submission" date="2020-08" db="EMBL/GenBank/DDBJ databases">
        <title>The Agave Microbiome: Exploring the role of microbial communities in plant adaptations to desert environments.</title>
        <authorList>
            <person name="Partida-Martinez L.P."/>
        </authorList>
    </citation>
    <scope>NUCLEOTIDE SEQUENCE [LARGE SCALE GENOMIC DNA]</scope>
    <source>
        <strain evidence="13 14">AS2.3</strain>
    </source>
</reference>
<accession>A0A7Y9JZR3</accession>
<evidence type="ECO:0000256" key="1">
    <source>
        <dbReference type="ARBA" id="ARBA00001946"/>
    </source>
</evidence>
<evidence type="ECO:0000256" key="5">
    <source>
        <dbReference type="ARBA" id="ARBA00022759"/>
    </source>
</evidence>
<keyword evidence="4 9" id="KW-0479">Metal-binding</keyword>
<dbReference type="SMART" id="SM00477">
    <property type="entry name" value="NUC"/>
    <property type="match status" value="1"/>
</dbReference>
<dbReference type="GO" id="GO:0016787">
    <property type="term" value="F:hydrolase activity"/>
    <property type="evidence" value="ECO:0007669"/>
    <property type="project" value="UniProtKB-KW"/>
</dbReference>
<sequence>MLAICLATVSVAAADTAHGGAELHTFHCLYGCPIGAPGIDDIVVREIYTLASNDLTKMADWVAYRVTPSSIGPSGERKWSADPWLSPDETLEPADYDDASRALGVDRGHQAPLAGQSGTPFASDTNILSNITPQGSGLNQASWQRLEAQENELARLENVAVYVLTGPLFERTMPPLPKADERHRVPSGYWKVIATQDGRMAAFIMDTAAPRSLDHCSARVSLDVVELRSRLGLFPRLTTRSFRDLSPDLGCNS</sequence>
<dbReference type="GO" id="GO:0046872">
    <property type="term" value="F:metal ion binding"/>
    <property type="evidence" value="ECO:0007669"/>
    <property type="project" value="UniProtKB-KW"/>
</dbReference>
<dbReference type="GO" id="GO:0003676">
    <property type="term" value="F:nucleic acid binding"/>
    <property type="evidence" value="ECO:0007669"/>
    <property type="project" value="InterPro"/>
</dbReference>
<dbReference type="InterPro" id="IPR020821">
    <property type="entry name" value="ENPP1-3/EXOG-like_nuc-like"/>
</dbReference>
<proteinExistence type="inferred from homology"/>
<evidence type="ECO:0000256" key="4">
    <source>
        <dbReference type="ARBA" id="ARBA00022723"/>
    </source>
</evidence>
<dbReference type="PANTHER" id="PTHR13966:SF5">
    <property type="entry name" value="ENDONUCLEASE G, MITOCHONDRIAL"/>
    <property type="match status" value="1"/>
</dbReference>
<protein>
    <recommendedName>
        <fullName evidence="10">Endonuclease</fullName>
        <ecNumber evidence="10">3.1.30.-</ecNumber>
    </recommendedName>
</protein>
<keyword evidence="3 10" id="KW-0540">Nuclease</keyword>
<comment type="similarity">
    <text evidence="2 10">Belongs to the DNA/RNA non-specific endonuclease family.</text>
</comment>
<feature type="active site" description="Proton acceptor" evidence="8">
    <location>
        <position position="109"/>
    </location>
</feature>
<evidence type="ECO:0000256" key="10">
    <source>
        <dbReference type="RuleBase" id="RU366055"/>
    </source>
</evidence>
<feature type="domain" description="DNA/RNA non-specific endonuclease/pyrophosphatase/phosphodiesterase" evidence="12">
    <location>
        <begin position="44"/>
        <end position="240"/>
    </location>
</feature>
<keyword evidence="6 10" id="KW-0378">Hydrolase</keyword>
<dbReference type="GO" id="GO:0004519">
    <property type="term" value="F:endonuclease activity"/>
    <property type="evidence" value="ECO:0007669"/>
    <property type="project" value="UniProtKB-UniRule"/>
</dbReference>
<dbReference type="SMART" id="SM00892">
    <property type="entry name" value="Endonuclease_NS"/>
    <property type="match status" value="1"/>
</dbReference>
<organism evidence="13 14">
    <name type="scientific">Sphingomonas melonis</name>
    <dbReference type="NCBI Taxonomy" id="152682"/>
    <lineage>
        <taxon>Bacteria</taxon>
        <taxon>Pseudomonadati</taxon>
        <taxon>Pseudomonadota</taxon>
        <taxon>Alphaproteobacteria</taxon>
        <taxon>Sphingomonadales</taxon>
        <taxon>Sphingomonadaceae</taxon>
        <taxon>Sphingomonas</taxon>
    </lineage>
</organism>
<dbReference type="InterPro" id="IPR044925">
    <property type="entry name" value="His-Me_finger_sf"/>
</dbReference>
<evidence type="ECO:0000259" key="12">
    <source>
        <dbReference type="SMART" id="SM00892"/>
    </source>
</evidence>
<feature type="domain" description="ENPP1-3/EXOG-like endonuclease/phosphodiesterase" evidence="11">
    <location>
        <begin position="45"/>
        <end position="240"/>
    </location>
</feature>
<evidence type="ECO:0000313" key="13">
    <source>
        <dbReference type="EMBL" id="NYD89058.1"/>
    </source>
</evidence>
<reference evidence="13 14" key="1">
    <citation type="submission" date="2020-07" db="EMBL/GenBank/DDBJ databases">
        <authorList>
            <person name="Partida-Martinez L."/>
            <person name="Huntemann M."/>
            <person name="Clum A."/>
            <person name="Wang J."/>
            <person name="Palaniappan K."/>
            <person name="Ritter S."/>
            <person name="Chen I.-M."/>
            <person name="Stamatis D."/>
            <person name="Reddy T."/>
            <person name="O'Malley R."/>
            <person name="Daum C."/>
            <person name="Shapiro N."/>
            <person name="Ivanova N."/>
            <person name="Kyrpides N."/>
            <person name="Woyke T."/>
        </authorList>
    </citation>
    <scope>NUCLEOTIDE SEQUENCE [LARGE SCALE GENOMIC DNA]</scope>
    <source>
        <strain evidence="13 14">AS2.3</strain>
    </source>
</reference>
<comment type="caution">
    <text evidence="13">The sequence shown here is derived from an EMBL/GenBank/DDBJ whole genome shotgun (WGS) entry which is preliminary data.</text>
</comment>
<dbReference type="Pfam" id="PF01223">
    <property type="entry name" value="Endonuclease_NS"/>
    <property type="match status" value="1"/>
</dbReference>
<feature type="binding site" evidence="9">
    <location>
        <position position="139"/>
    </location>
    <ligand>
        <name>Mg(2+)</name>
        <dbReference type="ChEBI" id="CHEBI:18420"/>
        <note>catalytic</note>
    </ligand>
</feature>
<dbReference type="InterPro" id="IPR044929">
    <property type="entry name" value="DNA/RNA_non-sp_Endonuclease_sf"/>
</dbReference>
<dbReference type="InterPro" id="IPR040255">
    <property type="entry name" value="Non-specific_endonuclease"/>
</dbReference>
<dbReference type="InterPro" id="IPR001604">
    <property type="entry name" value="Endo_G_ENPP1-like_dom"/>
</dbReference>
<evidence type="ECO:0000256" key="8">
    <source>
        <dbReference type="PIRSR" id="PIRSR640255-1"/>
    </source>
</evidence>
<dbReference type="AlphaFoldDB" id="A0A7Y9JZR3"/>
<keyword evidence="7" id="KW-0460">Magnesium</keyword>
<evidence type="ECO:0000256" key="9">
    <source>
        <dbReference type="PIRSR" id="PIRSR640255-2"/>
    </source>
</evidence>
<dbReference type="PANTHER" id="PTHR13966">
    <property type="entry name" value="ENDONUCLEASE RELATED"/>
    <property type="match status" value="1"/>
</dbReference>
<dbReference type="InterPro" id="IPR018524">
    <property type="entry name" value="DNA/RNA_endonuclease_AS"/>
</dbReference>
<gene>
    <name evidence="13" type="ORF">HD841_000827</name>
</gene>
<dbReference type="Gene3D" id="3.40.570.10">
    <property type="entry name" value="Extracellular Endonuclease, subunit A"/>
    <property type="match status" value="1"/>
</dbReference>
<dbReference type="EC" id="3.1.30.-" evidence="10"/>
<dbReference type="Proteomes" id="UP000517753">
    <property type="component" value="Unassembled WGS sequence"/>
</dbReference>
<dbReference type="RefSeq" id="WP_179507576.1">
    <property type="nucleotide sequence ID" value="NZ_JACCBY010000001.1"/>
</dbReference>
<evidence type="ECO:0000313" key="14">
    <source>
        <dbReference type="Proteomes" id="UP000517753"/>
    </source>
</evidence>
<evidence type="ECO:0000256" key="6">
    <source>
        <dbReference type="ARBA" id="ARBA00022801"/>
    </source>
</evidence>
<keyword evidence="5 10" id="KW-0255">Endonuclease</keyword>
<dbReference type="EMBL" id="JACCBY010000001">
    <property type="protein sequence ID" value="NYD89058.1"/>
    <property type="molecule type" value="Genomic_DNA"/>
</dbReference>
<evidence type="ECO:0000256" key="7">
    <source>
        <dbReference type="ARBA" id="ARBA00022842"/>
    </source>
</evidence>
<evidence type="ECO:0000256" key="3">
    <source>
        <dbReference type="ARBA" id="ARBA00022722"/>
    </source>
</evidence>